<dbReference type="PANTHER" id="PTHR36492:SF2">
    <property type="entry name" value="[ACYL-CARRIER-PROTEIN] PHOSPHODIESTERASE PPTH"/>
    <property type="match status" value="1"/>
</dbReference>
<reference evidence="1" key="1">
    <citation type="submission" date="2014-09" db="EMBL/GenBank/DDBJ databases">
        <authorList>
            <person name="Magalhaes I.L.F."/>
            <person name="Oliveira U."/>
            <person name="Santos F.R."/>
            <person name="Vidigal T.H.D.A."/>
            <person name="Brescovit A.D."/>
            <person name="Santos A.J."/>
        </authorList>
    </citation>
    <scope>NUCLEOTIDE SEQUENCE</scope>
    <source>
        <tissue evidence="1">Shoot tissue taken approximately 20 cm above the soil surface</tissue>
    </source>
</reference>
<accession>A0A0A9EZW4</accession>
<proteinExistence type="predicted"/>
<protein>
    <recommendedName>
        <fullName evidence="2">Calcineurin-like phosphoesterase domain-containing protein</fullName>
    </recommendedName>
</protein>
<evidence type="ECO:0008006" key="2">
    <source>
        <dbReference type="Google" id="ProtNLM"/>
    </source>
</evidence>
<dbReference type="PANTHER" id="PTHR36492">
    <property type="match status" value="1"/>
</dbReference>
<dbReference type="InterPro" id="IPR052963">
    <property type="entry name" value="Pantetheine_PDE"/>
</dbReference>
<evidence type="ECO:0000313" key="1">
    <source>
        <dbReference type="EMBL" id="JAE03441.1"/>
    </source>
</evidence>
<dbReference type="AlphaFoldDB" id="A0A0A9EZW4"/>
<sequence length="122" mass="14736">MLYYPYLPKVIGSDFLERRLRAIHSNRQDGAACHVFGHTHFCWDSVVDEIRYIQAPLAYPRERKRRMNGEGWLPFCVYRDGFNPEIYPALWSDYYNKNKREPENTQLAPWVARHFAKYHQFH</sequence>
<name>A0A0A9EZW4_ARUDO</name>
<reference evidence="1" key="2">
    <citation type="journal article" date="2015" name="Data Brief">
        <title>Shoot transcriptome of the giant reed, Arundo donax.</title>
        <authorList>
            <person name="Barrero R.A."/>
            <person name="Guerrero F.D."/>
            <person name="Moolhuijzen P."/>
            <person name="Goolsby J.A."/>
            <person name="Tidwell J."/>
            <person name="Bellgard S.E."/>
            <person name="Bellgard M.I."/>
        </authorList>
    </citation>
    <scope>NUCLEOTIDE SEQUENCE</scope>
    <source>
        <tissue evidence="1">Shoot tissue taken approximately 20 cm above the soil surface</tissue>
    </source>
</reference>
<dbReference type="EMBL" id="GBRH01194455">
    <property type="protein sequence ID" value="JAE03441.1"/>
    <property type="molecule type" value="Transcribed_RNA"/>
</dbReference>
<organism evidence="1">
    <name type="scientific">Arundo donax</name>
    <name type="common">Giant reed</name>
    <name type="synonym">Donax arundinaceus</name>
    <dbReference type="NCBI Taxonomy" id="35708"/>
    <lineage>
        <taxon>Eukaryota</taxon>
        <taxon>Viridiplantae</taxon>
        <taxon>Streptophyta</taxon>
        <taxon>Embryophyta</taxon>
        <taxon>Tracheophyta</taxon>
        <taxon>Spermatophyta</taxon>
        <taxon>Magnoliopsida</taxon>
        <taxon>Liliopsida</taxon>
        <taxon>Poales</taxon>
        <taxon>Poaceae</taxon>
        <taxon>PACMAD clade</taxon>
        <taxon>Arundinoideae</taxon>
        <taxon>Arundineae</taxon>
        <taxon>Arundo</taxon>
    </lineage>
</organism>